<dbReference type="GeneTree" id="ENSGT00390000013608"/>
<reference evidence="2" key="1">
    <citation type="submission" date="2024-01" db="EMBL/GenBank/DDBJ databases">
        <title>GRCr8: a new rat reference genome assembly contstructed from accurate long reads and long range scaffolding.</title>
        <authorList>
            <person name="Doris P.A."/>
            <person name="Kalbfleisch T."/>
            <person name="Li K."/>
            <person name="Howe K."/>
            <person name="Wood J."/>
        </authorList>
    </citation>
    <scope>NUCLEOTIDE SEQUENCE [LARGE SCALE GENOMIC DNA]</scope>
    <source>
        <strain evidence="2">Brown Norway</strain>
    </source>
</reference>
<reference evidence="2" key="3">
    <citation type="submission" date="2025-09" db="UniProtKB">
        <authorList>
            <consortium name="Ensembl"/>
        </authorList>
    </citation>
    <scope>IDENTIFICATION</scope>
    <source>
        <strain evidence="2">Brown Norway</strain>
    </source>
</reference>
<dbReference type="Proteomes" id="UP000002494">
    <property type="component" value="Chromosome X"/>
</dbReference>
<accession>A0ABK0LL53</accession>
<evidence type="ECO:0000256" key="1">
    <source>
        <dbReference type="SAM" id="SignalP"/>
    </source>
</evidence>
<feature type="chain" id="PRO_5047315107" evidence="1">
    <location>
        <begin position="21"/>
        <end position="342"/>
    </location>
</feature>
<dbReference type="Pfam" id="PF15348">
    <property type="entry name" value="GEMIN8"/>
    <property type="match status" value="1"/>
</dbReference>
<reference evidence="2" key="2">
    <citation type="submission" date="2025-08" db="UniProtKB">
        <authorList>
            <consortium name="Ensembl"/>
        </authorList>
    </citation>
    <scope>IDENTIFICATION</scope>
    <source>
        <strain evidence="2">Brown Norway</strain>
    </source>
</reference>
<evidence type="ECO:0000313" key="2">
    <source>
        <dbReference type="Ensembl" id="ENSRNOP00000102034.1"/>
    </source>
</evidence>
<dbReference type="Ensembl" id="ENSRNOT00000131638.1">
    <property type="protein sequence ID" value="ENSRNOP00000102034.1"/>
    <property type="gene ID" value="ENSRNOG00000029038.6"/>
</dbReference>
<keyword evidence="1" id="KW-0732">Signal</keyword>
<keyword evidence="3" id="KW-1185">Reference proteome</keyword>
<gene>
    <name evidence="2" type="primary">Gemin8</name>
</gene>
<name>A0ABK0LL53_RAT</name>
<organism evidence="2 3">
    <name type="scientific">Rattus norvegicus</name>
    <name type="common">Rat</name>
    <dbReference type="NCBI Taxonomy" id="10116"/>
    <lineage>
        <taxon>Eukaryota</taxon>
        <taxon>Metazoa</taxon>
        <taxon>Chordata</taxon>
        <taxon>Craniata</taxon>
        <taxon>Vertebrata</taxon>
        <taxon>Euteleostomi</taxon>
        <taxon>Mammalia</taxon>
        <taxon>Eutheria</taxon>
        <taxon>Euarchontoglires</taxon>
        <taxon>Glires</taxon>
        <taxon>Rodentia</taxon>
        <taxon>Myomorpha</taxon>
        <taxon>Muroidea</taxon>
        <taxon>Muridae</taxon>
        <taxon>Murinae</taxon>
        <taxon>Rattus</taxon>
    </lineage>
</organism>
<sequence>MTSMSLWFFSSLLWWLRTDNEWSLYSPELSWVVTMMPLCSLWRAAQFAELRIRPSLTLPIAFLSVAPALQKQTCSVPEGLFQKGGGDYWVGFPLGLLQSEVTAMASKWRATTSWYSHPVYARYWQHYYHAMLWMQSHQNAYRKFRDSYFTSPWFFPHGVQPWSSFAYETGHPWNSEGQHMEWQESPYSVSHPRSFEQPLYNSRRSQASAREDEEALCEEEELESDSDDEVECDLSNMEITEELRQYFAQTERHREERRRQQQLDEERLNDYVNADHGLYFNHHRSVEPPSEKPWERRQAEMKRLYGNSAPKILAMEAAVQLSFDKHCDRKQPKYWPVIPLKF</sequence>
<dbReference type="PANTHER" id="PTHR16238">
    <property type="entry name" value="GEM-ASSOCIATED PROTEIN 8"/>
    <property type="match status" value="1"/>
</dbReference>
<dbReference type="InterPro" id="IPR034754">
    <property type="entry name" value="GEMIN8"/>
</dbReference>
<evidence type="ECO:0000313" key="3">
    <source>
        <dbReference type="Proteomes" id="UP000002494"/>
    </source>
</evidence>
<feature type="signal peptide" evidence="1">
    <location>
        <begin position="1"/>
        <end position="20"/>
    </location>
</feature>
<dbReference type="PANTHER" id="PTHR16238:SF7">
    <property type="entry name" value="GEM-ASSOCIATED PROTEIN 8"/>
    <property type="match status" value="1"/>
</dbReference>
<dbReference type="RGD" id="1359160">
    <property type="gene designation" value="Gemin8"/>
</dbReference>
<proteinExistence type="predicted"/>
<protein>
    <submittedName>
        <fullName evidence="2">Gem (nuclear organelle) associated protein 8</fullName>
    </submittedName>
</protein>